<dbReference type="CDD" id="cd07430">
    <property type="entry name" value="GH15_N"/>
    <property type="match status" value="1"/>
</dbReference>
<feature type="signal peptide" evidence="2">
    <location>
        <begin position="1"/>
        <end position="22"/>
    </location>
</feature>
<keyword evidence="2" id="KW-0732">Signal</keyword>
<dbReference type="PANTHER" id="PTHR31616:SF0">
    <property type="entry name" value="GLUCAN 1,4-ALPHA-GLUCOSIDASE"/>
    <property type="match status" value="1"/>
</dbReference>
<dbReference type="OrthoDB" id="9806081at2"/>
<protein>
    <submittedName>
        <fullName evidence="5">Glucan 1,4-alpha-glucosidase</fullName>
    </submittedName>
</protein>
<evidence type="ECO:0000313" key="5">
    <source>
        <dbReference type="EMBL" id="RZQ61771.1"/>
    </source>
</evidence>
<dbReference type="EMBL" id="SFCC01000011">
    <property type="protein sequence ID" value="RZQ61771.1"/>
    <property type="molecule type" value="Genomic_DNA"/>
</dbReference>
<dbReference type="Gene3D" id="2.70.98.10">
    <property type="match status" value="1"/>
</dbReference>
<gene>
    <name evidence="5" type="ORF">EWH70_22750</name>
</gene>
<evidence type="ECO:0000256" key="1">
    <source>
        <dbReference type="SAM" id="MobiDB-lite"/>
    </source>
</evidence>
<dbReference type="InterPro" id="IPR008928">
    <property type="entry name" value="6-hairpin_glycosidase_sf"/>
</dbReference>
<dbReference type="Proteomes" id="UP000292003">
    <property type="component" value="Unassembled WGS sequence"/>
</dbReference>
<dbReference type="Pfam" id="PF00723">
    <property type="entry name" value="Glyco_hydro_15"/>
    <property type="match status" value="1"/>
</dbReference>
<dbReference type="Gene3D" id="1.50.10.10">
    <property type="match status" value="1"/>
</dbReference>
<feature type="chain" id="PRO_5020671960" evidence="2">
    <location>
        <begin position="23"/>
        <end position="722"/>
    </location>
</feature>
<organism evidence="5 6">
    <name type="scientific">Amycolatopsis suaedae</name>
    <dbReference type="NCBI Taxonomy" id="2510978"/>
    <lineage>
        <taxon>Bacteria</taxon>
        <taxon>Bacillati</taxon>
        <taxon>Actinomycetota</taxon>
        <taxon>Actinomycetes</taxon>
        <taxon>Pseudonocardiales</taxon>
        <taxon>Pseudonocardiaceae</taxon>
        <taxon>Amycolatopsis</taxon>
    </lineage>
</organism>
<dbReference type="GO" id="GO:0005975">
    <property type="term" value="P:carbohydrate metabolic process"/>
    <property type="evidence" value="ECO:0007669"/>
    <property type="project" value="InterPro"/>
</dbReference>
<accession>A0A4Q7J2S6</accession>
<dbReference type="PANTHER" id="PTHR31616">
    <property type="entry name" value="TREHALASE"/>
    <property type="match status" value="1"/>
</dbReference>
<evidence type="ECO:0000256" key="2">
    <source>
        <dbReference type="SAM" id="SignalP"/>
    </source>
</evidence>
<sequence length="722" mass="78227">MRRMTVLAVTGVLAAGLVPAAAADPAGDAPGAPGAHPRWLPADKTGFGGSRGKDSTIWYTLQGGQLSEIYYPDLSTPTVRSLNLVVSDGRSYTAVDAEEKRQEVRRVSADGLTYQQTIRADRWFLRKTYVTDPARSSVVVDVDFRSLTGKPLDLYAVLDPDLDNNGTDDSARTEGDALVATDGNAASALVARPALRQTSNGYAGTSDGITQLKKDFRLTGYPSAGKGNVVQTGRLDVDGLRQRSAELVIGMGAEPKAALDTARASLRQGFRQAARDNEAGWRRYLDGLKPAPRSLRTPAERDLYRASALLLAASEDKLNPGAFIASPSMPWAFGNNGKGYLPSGTYHLVWPRDLYQIATGMLAAGDRAAAERSLEYMFTKQQYPDGHLAQNTHVDGTPYWTSVQLDETALPIVLAEQLKAYDAKTWQGVRKAAEFLLTYKGSNGLASPYSQQERWEEQDGYSPSTIASVIAGLVCAAELAKANGAAADAQRYLAAADDFKAKLPRWTVTTNGPLSPEPYFLRLTKDGNADNGTRYNLGNSSYTADQRAVTDAGFLELVRLGIYRPDDPIIRNSIAVTDKAIGVTTPTGQFWHRYTGDGYGERADGSQWDMDLPQGSRQTFGRLWPLLAGERGEYDLANGDRAMAAKRLRDLGRVAHTGDTMPEQVWDENAPSGQPGFGKGTPTQSATPLAWTHAQYLRLAWAVQAGAVIEQPTVVRCRYLGC</sequence>
<evidence type="ECO:0000313" key="6">
    <source>
        <dbReference type="Proteomes" id="UP000292003"/>
    </source>
</evidence>
<dbReference type="GO" id="GO:0030246">
    <property type="term" value="F:carbohydrate binding"/>
    <property type="evidence" value="ECO:0007669"/>
    <property type="project" value="InterPro"/>
</dbReference>
<dbReference type="InterPro" id="IPR014718">
    <property type="entry name" value="GH-type_carb-bd"/>
</dbReference>
<dbReference type="InterPro" id="IPR011613">
    <property type="entry name" value="GH15-like"/>
</dbReference>
<dbReference type="InterPro" id="IPR011013">
    <property type="entry name" value="Gal_mutarotase_sf_dom"/>
</dbReference>
<dbReference type="AlphaFoldDB" id="A0A4Q7J2S6"/>
<feature type="region of interest" description="Disordered" evidence="1">
    <location>
        <begin position="27"/>
        <end position="48"/>
    </location>
</feature>
<proteinExistence type="predicted"/>
<evidence type="ECO:0000259" key="4">
    <source>
        <dbReference type="Pfam" id="PF09137"/>
    </source>
</evidence>
<dbReference type="RefSeq" id="WP_130477503.1">
    <property type="nucleotide sequence ID" value="NZ_SFCC01000011.1"/>
</dbReference>
<dbReference type="Pfam" id="PF09137">
    <property type="entry name" value="Glucodextran_N"/>
    <property type="match status" value="1"/>
</dbReference>
<dbReference type="SUPFAM" id="SSF74650">
    <property type="entry name" value="Galactose mutarotase-like"/>
    <property type="match status" value="1"/>
</dbReference>
<comment type="caution">
    <text evidence="5">The sequence shown here is derived from an EMBL/GenBank/DDBJ whole genome shotgun (WGS) entry which is preliminary data.</text>
</comment>
<feature type="domain" description="GH15-like" evidence="3">
    <location>
        <begin position="300"/>
        <end position="701"/>
    </location>
</feature>
<reference evidence="5 6" key="1">
    <citation type="submission" date="2019-02" db="EMBL/GenBank/DDBJ databases">
        <title>Draft genome sequence of Amycolatopsis sp. 8-3EHSu isolated from roots of Suaeda maritima.</title>
        <authorList>
            <person name="Duangmal K."/>
            <person name="Chantavorakit T."/>
        </authorList>
    </citation>
    <scope>NUCLEOTIDE SEQUENCE [LARGE SCALE GENOMIC DNA]</scope>
    <source>
        <strain evidence="5 6">8-3EHSu</strain>
    </source>
</reference>
<dbReference type="InterPro" id="IPR015220">
    <property type="entry name" value="Glucodextranase_N"/>
</dbReference>
<dbReference type="GO" id="GO:0016757">
    <property type="term" value="F:glycosyltransferase activity"/>
    <property type="evidence" value="ECO:0007669"/>
    <property type="project" value="UniProtKB-ARBA"/>
</dbReference>
<dbReference type="SUPFAM" id="SSF48208">
    <property type="entry name" value="Six-hairpin glycosidases"/>
    <property type="match status" value="1"/>
</dbReference>
<name>A0A4Q7J2S6_9PSEU</name>
<evidence type="ECO:0000259" key="3">
    <source>
        <dbReference type="Pfam" id="PF00723"/>
    </source>
</evidence>
<keyword evidence="6" id="KW-1185">Reference proteome</keyword>
<feature type="domain" description="Glucodextranase N-terminal" evidence="4">
    <location>
        <begin position="29"/>
        <end position="285"/>
    </location>
</feature>
<feature type="region of interest" description="Disordered" evidence="1">
    <location>
        <begin position="663"/>
        <end position="685"/>
    </location>
</feature>
<dbReference type="InterPro" id="IPR012341">
    <property type="entry name" value="6hp_glycosidase-like_sf"/>
</dbReference>
<dbReference type="GO" id="GO:0004553">
    <property type="term" value="F:hydrolase activity, hydrolyzing O-glycosyl compounds"/>
    <property type="evidence" value="ECO:0007669"/>
    <property type="project" value="TreeGrafter"/>
</dbReference>